<reference evidence="2" key="1">
    <citation type="journal article" date="2023" name="Science">
        <title>Genome structures resolve the early diversification of teleost fishes.</title>
        <authorList>
            <person name="Parey E."/>
            <person name="Louis A."/>
            <person name="Montfort J."/>
            <person name="Bouchez O."/>
            <person name="Roques C."/>
            <person name="Iampietro C."/>
            <person name="Lluch J."/>
            <person name="Castinel A."/>
            <person name="Donnadieu C."/>
            <person name="Desvignes T."/>
            <person name="Floi Bucao C."/>
            <person name="Jouanno E."/>
            <person name="Wen M."/>
            <person name="Mejri S."/>
            <person name="Dirks R."/>
            <person name="Jansen H."/>
            <person name="Henkel C."/>
            <person name="Chen W.J."/>
            <person name="Zahm M."/>
            <person name="Cabau C."/>
            <person name="Klopp C."/>
            <person name="Thompson A.W."/>
            <person name="Robinson-Rechavi M."/>
            <person name="Braasch I."/>
            <person name="Lecointre G."/>
            <person name="Bobe J."/>
            <person name="Postlethwait J.H."/>
            <person name="Berthelot C."/>
            <person name="Roest Crollius H."/>
            <person name="Guiguen Y."/>
        </authorList>
    </citation>
    <scope>NUCLEOTIDE SEQUENCE</scope>
    <source>
        <strain evidence="2">WJC10195</strain>
    </source>
</reference>
<dbReference type="EMBL" id="JAINUF010000006">
    <property type="protein sequence ID" value="KAJ8356870.1"/>
    <property type="molecule type" value="Genomic_DNA"/>
</dbReference>
<protein>
    <submittedName>
        <fullName evidence="2">Uncharacterized protein</fullName>
    </submittedName>
</protein>
<evidence type="ECO:0000256" key="1">
    <source>
        <dbReference type="SAM" id="Phobius"/>
    </source>
</evidence>
<feature type="transmembrane region" description="Helical" evidence="1">
    <location>
        <begin position="12"/>
        <end position="29"/>
    </location>
</feature>
<organism evidence="2 3">
    <name type="scientific">Synaphobranchus kaupii</name>
    <name type="common">Kaup's arrowtooth eel</name>
    <dbReference type="NCBI Taxonomy" id="118154"/>
    <lineage>
        <taxon>Eukaryota</taxon>
        <taxon>Metazoa</taxon>
        <taxon>Chordata</taxon>
        <taxon>Craniata</taxon>
        <taxon>Vertebrata</taxon>
        <taxon>Euteleostomi</taxon>
        <taxon>Actinopterygii</taxon>
        <taxon>Neopterygii</taxon>
        <taxon>Teleostei</taxon>
        <taxon>Anguilliformes</taxon>
        <taxon>Synaphobranchidae</taxon>
        <taxon>Synaphobranchus</taxon>
    </lineage>
</organism>
<keyword evidence="1" id="KW-1133">Transmembrane helix</keyword>
<accession>A0A9Q1FF09</accession>
<proteinExistence type="predicted"/>
<evidence type="ECO:0000313" key="2">
    <source>
        <dbReference type="EMBL" id="KAJ8356870.1"/>
    </source>
</evidence>
<evidence type="ECO:0000313" key="3">
    <source>
        <dbReference type="Proteomes" id="UP001152622"/>
    </source>
</evidence>
<name>A0A9Q1FF09_SYNKA</name>
<keyword evidence="3" id="KW-1185">Reference proteome</keyword>
<keyword evidence="1" id="KW-0472">Membrane</keyword>
<gene>
    <name evidence="2" type="ORF">SKAU_G00196640</name>
</gene>
<sequence length="106" mass="12538">MCCCHHKRLLRYLLWYSTLWVSLTCLIPFQRCGLMYCCHHKRLLRYLLWYSTLWVQPDPLLSRLTSIEMRSPLEQHSHTLVLGTSTFNFCANFLAGFDGPSTLWVP</sequence>
<dbReference type="AlphaFoldDB" id="A0A9Q1FF09"/>
<keyword evidence="1" id="KW-0812">Transmembrane</keyword>
<comment type="caution">
    <text evidence="2">The sequence shown here is derived from an EMBL/GenBank/DDBJ whole genome shotgun (WGS) entry which is preliminary data.</text>
</comment>
<dbReference type="Proteomes" id="UP001152622">
    <property type="component" value="Chromosome 6"/>
</dbReference>